<dbReference type="SUPFAM" id="SSF52402">
    <property type="entry name" value="Adenine nucleotide alpha hydrolases-like"/>
    <property type="match status" value="1"/>
</dbReference>
<dbReference type="RefSeq" id="WP_311663901.1">
    <property type="nucleotide sequence ID" value="NZ_JAVRHT010000023.1"/>
</dbReference>
<proteinExistence type="predicted"/>
<gene>
    <name evidence="1" type="ORF">RM540_10670</name>
</gene>
<sequence length="476" mass="51903">MLPPPARLYAGQFVLGTALSRVPEGWAEYAVGRWTLATDLPVCSVLDPDGRTVGALIGFAVTPDGAVRDTPLTLPEPPRPDTATAVEDAVYAHGGRFACVVAADGFERLYLDPGGTLAAVYGWGGAASTGTLLAWAHERTFRAPSPPLPRDGFFYAGRTSDPEVQRLVINHYADLAAGGAVRHHWNEAPVCAPDSETPALVREIADGIRRTIRAAASRGPVHMGITAGRDSRMLLACAREVRDALHLYTFAHPSSGADVAVGRAISRKMGLPHTVIPIETPSEATQEEYLVRTGYAGHWGKAMDFYVGVGEHLAPGRPLLSGFGGEIARGNRMQYVLTPDTPITPEMMLDRYEDAALPERVEALQRWFDGVTWTDTFAFLAQAYWENRFGCWAGPHLYGTAQGATPLVPFIDRRVVDAMARLPAAYRLESRIADDLIGAGWPELEQFPYQRRPGLPGFAVRVYDAVRRRTVGRFMR</sequence>
<evidence type="ECO:0000313" key="2">
    <source>
        <dbReference type="Proteomes" id="UP001267426"/>
    </source>
</evidence>
<name>A0ABU3BSE4_9BACT</name>
<evidence type="ECO:0000313" key="1">
    <source>
        <dbReference type="EMBL" id="MDT0632208.1"/>
    </source>
</evidence>
<reference evidence="1 2" key="1">
    <citation type="submission" date="2023-09" db="EMBL/GenBank/DDBJ databases">
        <authorList>
            <person name="Rey-Velasco X."/>
        </authorList>
    </citation>
    <scope>NUCLEOTIDE SEQUENCE [LARGE SCALE GENOMIC DNA]</scope>
    <source>
        <strain evidence="1 2">F394</strain>
    </source>
</reference>
<evidence type="ECO:0008006" key="3">
    <source>
        <dbReference type="Google" id="ProtNLM"/>
    </source>
</evidence>
<dbReference type="Gene3D" id="3.40.50.620">
    <property type="entry name" value="HUPs"/>
    <property type="match status" value="1"/>
</dbReference>
<protein>
    <recommendedName>
        <fullName evidence="3">Asparagine synthase</fullName>
    </recommendedName>
</protein>
<accession>A0ABU3BSE4</accession>
<organism evidence="1 2">
    <name type="scientific">Rubrivirga litoralis</name>
    <dbReference type="NCBI Taxonomy" id="3075598"/>
    <lineage>
        <taxon>Bacteria</taxon>
        <taxon>Pseudomonadati</taxon>
        <taxon>Rhodothermota</taxon>
        <taxon>Rhodothermia</taxon>
        <taxon>Rhodothermales</taxon>
        <taxon>Rubricoccaceae</taxon>
        <taxon>Rubrivirga</taxon>
    </lineage>
</organism>
<keyword evidence="2" id="KW-1185">Reference proteome</keyword>
<comment type="caution">
    <text evidence="1">The sequence shown here is derived from an EMBL/GenBank/DDBJ whole genome shotgun (WGS) entry which is preliminary data.</text>
</comment>
<dbReference type="EMBL" id="JAVRHT010000023">
    <property type="protein sequence ID" value="MDT0632208.1"/>
    <property type="molecule type" value="Genomic_DNA"/>
</dbReference>
<dbReference type="InterPro" id="IPR014729">
    <property type="entry name" value="Rossmann-like_a/b/a_fold"/>
</dbReference>
<dbReference type="Proteomes" id="UP001267426">
    <property type="component" value="Unassembled WGS sequence"/>
</dbReference>